<evidence type="ECO:0000313" key="2">
    <source>
        <dbReference type="Proteomes" id="UP000232003"/>
    </source>
</evidence>
<name>A0A2K8SGU1_9NOSO</name>
<keyword evidence="2" id="KW-1185">Reference proteome</keyword>
<proteinExistence type="predicted"/>
<dbReference type="Proteomes" id="UP000232003">
    <property type="component" value="Chromosome"/>
</dbReference>
<dbReference type="EMBL" id="CP024785">
    <property type="protein sequence ID" value="AUB34647.1"/>
    <property type="molecule type" value="Genomic_DNA"/>
</dbReference>
<dbReference type="KEGG" id="nfl:COO91_00476"/>
<reference evidence="1 2" key="1">
    <citation type="submission" date="2017-11" db="EMBL/GenBank/DDBJ databases">
        <title>Complete genome of a free-living desiccation-tolerant cyanobacterium and its photosynthetic adaptation to extreme terrestrial habitat.</title>
        <authorList>
            <person name="Shang J."/>
        </authorList>
    </citation>
    <scope>NUCLEOTIDE SEQUENCE [LARGE SCALE GENOMIC DNA]</scope>
    <source>
        <strain evidence="1 2">CCNUN1</strain>
    </source>
</reference>
<organism evidence="1 2">
    <name type="scientific">Nostoc flagelliforme CCNUN1</name>
    <dbReference type="NCBI Taxonomy" id="2038116"/>
    <lineage>
        <taxon>Bacteria</taxon>
        <taxon>Bacillati</taxon>
        <taxon>Cyanobacteriota</taxon>
        <taxon>Cyanophyceae</taxon>
        <taxon>Nostocales</taxon>
        <taxon>Nostocaceae</taxon>
        <taxon>Nostoc</taxon>
    </lineage>
</organism>
<sequence length="44" mass="4824">MGHWAWGIGHGALVINSCPSLPLPPHPPHSLPLFQRIFSLTNIL</sequence>
<protein>
    <submittedName>
        <fullName evidence="1">Uncharacterized protein</fullName>
    </submittedName>
</protein>
<dbReference type="AlphaFoldDB" id="A0A2K8SGU1"/>
<evidence type="ECO:0000313" key="1">
    <source>
        <dbReference type="EMBL" id="AUB34647.1"/>
    </source>
</evidence>
<gene>
    <name evidence="1" type="ORF">COO91_00476</name>
</gene>
<accession>A0A2K8SGU1</accession>